<name>K3X5F4_GLOUD</name>
<dbReference type="EnsemblProtists" id="PYU1_T012453">
    <property type="protein sequence ID" value="PYU1_T012453"/>
    <property type="gene ID" value="PYU1_G012427"/>
</dbReference>
<reference evidence="8" key="2">
    <citation type="submission" date="2010-04" db="EMBL/GenBank/DDBJ databases">
        <authorList>
            <person name="Buell R."/>
            <person name="Hamilton J."/>
            <person name="Hostetler J."/>
        </authorList>
    </citation>
    <scope>NUCLEOTIDE SEQUENCE [LARGE SCALE GENOMIC DNA]</scope>
    <source>
        <strain evidence="8">DAOM:BR144</strain>
    </source>
</reference>
<dbReference type="GO" id="GO:0070740">
    <property type="term" value="F:tubulin-glutamic acid ligase activity"/>
    <property type="evidence" value="ECO:0007669"/>
    <property type="project" value="TreeGrafter"/>
</dbReference>
<evidence type="ECO:0000256" key="6">
    <source>
        <dbReference type="SAM" id="MobiDB-lite"/>
    </source>
</evidence>
<dbReference type="SUPFAM" id="SSF56059">
    <property type="entry name" value="Glutathione synthetase ATP-binding domain-like"/>
    <property type="match status" value="1"/>
</dbReference>
<feature type="compositionally biased region" description="Low complexity" evidence="6">
    <location>
        <begin position="569"/>
        <end position="589"/>
    </location>
</feature>
<organism evidence="7 8">
    <name type="scientific">Globisporangium ultimum (strain ATCC 200006 / CBS 805.95 / DAOM BR144)</name>
    <name type="common">Pythium ultimum</name>
    <dbReference type="NCBI Taxonomy" id="431595"/>
    <lineage>
        <taxon>Eukaryota</taxon>
        <taxon>Sar</taxon>
        <taxon>Stramenopiles</taxon>
        <taxon>Oomycota</taxon>
        <taxon>Peronosporomycetes</taxon>
        <taxon>Pythiales</taxon>
        <taxon>Pythiaceae</taxon>
        <taxon>Globisporangium</taxon>
    </lineage>
</organism>
<dbReference type="GO" id="GO:0005524">
    <property type="term" value="F:ATP binding"/>
    <property type="evidence" value="ECO:0007669"/>
    <property type="project" value="UniProtKB-KW"/>
</dbReference>
<reference evidence="8" key="1">
    <citation type="journal article" date="2010" name="Genome Biol.">
        <title>Genome sequence of the necrotrophic plant pathogen Pythium ultimum reveals original pathogenicity mechanisms and effector repertoire.</title>
        <authorList>
            <person name="Levesque C.A."/>
            <person name="Brouwer H."/>
            <person name="Cano L."/>
            <person name="Hamilton J.P."/>
            <person name="Holt C."/>
            <person name="Huitema E."/>
            <person name="Raffaele S."/>
            <person name="Robideau G.P."/>
            <person name="Thines M."/>
            <person name="Win J."/>
            <person name="Zerillo M.M."/>
            <person name="Beakes G.W."/>
            <person name="Boore J.L."/>
            <person name="Busam D."/>
            <person name="Dumas B."/>
            <person name="Ferriera S."/>
            <person name="Fuerstenberg S.I."/>
            <person name="Gachon C.M."/>
            <person name="Gaulin E."/>
            <person name="Govers F."/>
            <person name="Grenville-Briggs L."/>
            <person name="Horner N."/>
            <person name="Hostetler J."/>
            <person name="Jiang R.H."/>
            <person name="Johnson J."/>
            <person name="Krajaejun T."/>
            <person name="Lin H."/>
            <person name="Meijer H.J."/>
            <person name="Moore B."/>
            <person name="Morris P."/>
            <person name="Phuntmart V."/>
            <person name="Puiu D."/>
            <person name="Shetty J."/>
            <person name="Stajich J.E."/>
            <person name="Tripathy S."/>
            <person name="Wawra S."/>
            <person name="van West P."/>
            <person name="Whitty B.R."/>
            <person name="Coutinho P.M."/>
            <person name="Henrissat B."/>
            <person name="Martin F."/>
            <person name="Thomas P.D."/>
            <person name="Tyler B.M."/>
            <person name="De Vries R.P."/>
            <person name="Kamoun S."/>
            <person name="Yandell M."/>
            <person name="Tisserat N."/>
            <person name="Buell C.R."/>
        </authorList>
    </citation>
    <scope>NUCLEOTIDE SEQUENCE</scope>
    <source>
        <strain evidence="8">DAOM:BR144</strain>
    </source>
</reference>
<dbReference type="Proteomes" id="UP000019132">
    <property type="component" value="Unassembled WGS sequence"/>
</dbReference>
<dbReference type="GO" id="GO:0015631">
    <property type="term" value="F:tubulin binding"/>
    <property type="evidence" value="ECO:0007669"/>
    <property type="project" value="TreeGrafter"/>
</dbReference>
<evidence type="ECO:0000256" key="1">
    <source>
        <dbReference type="ARBA" id="ARBA00022598"/>
    </source>
</evidence>
<evidence type="ECO:0000256" key="2">
    <source>
        <dbReference type="ARBA" id="ARBA00022741"/>
    </source>
</evidence>
<reference evidence="7" key="3">
    <citation type="submission" date="2015-02" db="UniProtKB">
        <authorList>
            <consortium name="EnsemblProtists"/>
        </authorList>
    </citation>
    <scope>IDENTIFICATION</scope>
    <source>
        <strain evidence="7">DAOM BR144</strain>
    </source>
</reference>
<dbReference type="OMA" id="WHLAWAK"/>
<dbReference type="eggNOG" id="KOG2156">
    <property type="taxonomic scope" value="Eukaryota"/>
</dbReference>
<evidence type="ECO:0000313" key="7">
    <source>
        <dbReference type="EnsemblProtists" id="PYU1_T012453"/>
    </source>
</evidence>
<keyword evidence="8" id="KW-1185">Reference proteome</keyword>
<dbReference type="HOGENOM" id="CLU_010131_8_2_1"/>
<keyword evidence="1" id="KW-0436">Ligase</keyword>
<feature type="compositionally biased region" description="Low complexity" evidence="6">
    <location>
        <begin position="540"/>
        <end position="559"/>
    </location>
</feature>
<proteinExistence type="predicted"/>
<dbReference type="VEuPathDB" id="FungiDB:PYU1_G012427"/>
<dbReference type="PANTHER" id="PTHR12241">
    <property type="entry name" value="TUBULIN POLYGLUTAMYLASE"/>
    <property type="match status" value="1"/>
</dbReference>
<keyword evidence="3" id="KW-0067">ATP-binding</keyword>
<feature type="region of interest" description="Disordered" evidence="6">
    <location>
        <begin position="43"/>
        <end position="101"/>
    </location>
</feature>
<evidence type="ECO:0000313" key="8">
    <source>
        <dbReference type="Proteomes" id="UP000019132"/>
    </source>
</evidence>
<dbReference type="Pfam" id="PF03133">
    <property type="entry name" value="TTL"/>
    <property type="match status" value="1"/>
</dbReference>
<dbReference type="PANTHER" id="PTHR12241:SF145">
    <property type="entry name" value="TUBULIN POLYGLUTAMYLASE TTLL5"/>
    <property type="match status" value="1"/>
</dbReference>
<dbReference type="EMBL" id="GL376610">
    <property type="status" value="NOT_ANNOTATED_CDS"/>
    <property type="molecule type" value="Genomic_DNA"/>
</dbReference>
<dbReference type="InterPro" id="IPR004344">
    <property type="entry name" value="TTL/TTLL_fam"/>
</dbReference>
<protein>
    <recommendedName>
        <fullName evidence="4">Tubulin--tyrosine ligase-like protein 5</fullName>
    </recommendedName>
</protein>
<keyword evidence="2" id="KW-0547">Nucleotide-binding</keyword>
<feature type="compositionally biased region" description="Acidic residues" evidence="6">
    <location>
        <begin position="53"/>
        <end position="83"/>
    </location>
</feature>
<evidence type="ECO:0000256" key="3">
    <source>
        <dbReference type="ARBA" id="ARBA00022840"/>
    </source>
</evidence>
<feature type="region of interest" description="Disordered" evidence="6">
    <location>
        <begin position="528"/>
        <end position="589"/>
    </location>
</feature>
<sequence>METRLQLCRRLLRGTDDATTSPPDVNHQLRECSLLEKCGSDGYQQHSKLRDLSDEEPADDEETEDGDDENDDEDGDEDEDDDQNVSTVAMDNDTLAPRKQNEKCETASVIKLLFSRHDLTRYPTVCFEYPPHLNTTREYPHLNDDVAMHVGIVELQAADCPLYYKTHWERNCVKNAFAVAGLVRTGKRWTGWHLAWAKHIPKTKFKLFKDSHHAQVFNHFPDPWVIGRKDRLLRTLASCKRRFGASYSFFPDGFTLPDQMDAFRRLLQREDALLLSIATATTSLRPKSSIWILKPPASACGRGIRVITSKDVDSISKDRKYVVQRYIAQPLLLDGYKFDLRIYTLVTSVDPLRIYLFQEGIARFCTNAYSLEKLKNRFSHLTNYSVNKTNDKFVENVDANQGNAGSKWSLTGLLAHLQALRILNDREALMAQIRDIICKTIIAAEAHLTPLVHQFVKKPVTCYELFGFDIMLDSNLTPWLIEVNVSPSLMGGSPLDKRVKGLLLSDIFHLVGVPVDITNLPAGSIPNDLASRLGQKPSDHSTASFASSSSTKPAPFSRSQSSRAPGSASRNGSSWRRSTSTSSTTPSRSMINKQLHEIVLDPNVPHFENNHLELFSPNDWGIIHQMEDEMDRLGHFERIYPSVDPDETAKHAPFFTCQRYANALCAKWIRSRKHKASRLRAKVKRQPTKA</sequence>
<evidence type="ECO:0000256" key="5">
    <source>
        <dbReference type="ARBA" id="ARBA00049274"/>
    </source>
</evidence>
<dbReference type="GO" id="GO:0000226">
    <property type="term" value="P:microtubule cytoskeleton organization"/>
    <property type="evidence" value="ECO:0007669"/>
    <property type="project" value="TreeGrafter"/>
</dbReference>
<dbReference type="InParanoid" id="K3X5F4"/>
<evidence type="ECO:0000256" key="4">
    <source>
        <dbReference type="ARBA" id="ARBA00041448"/>
    </source>
</evidence>
<accession>K3X5F4</accession>
<dbReference type="Gene3D" id="3.30.470.20">
    <property type="entry name" value="ATP-grasp fold, B domain"/>
    <property type="match status" value="1"/>
</dbReference>
<dbReference type="PROSITE" id="PS51221">
    <property type="entry name" value="TTL"/>
    <property type="match status" value="1"/>
</dbReference>
<comment type="catalytic activity">
    <reaction evidence="5">
        <text>L-glutamyl-[protein] + L-glutamate + ATP = gamma-L-glutamyl-L-glutamyl-[protein] + ADP + phosphate + H(+)</text>
        <dbReference type="Rhea" id="RHEA:60144"/>
        <dbReference type="Rhea" id="RHEA-COMP:10208"/>
        <dbReference type="Rhea" id="RHEA-COMP:15517"/>
        <dbReference type="ChEBI" id="CHEBI:15378"/>
        <dbReference type="ChEBI" id="CHEBI:29973"/>
        <dbReference type="ChEBI" id="CHEBI:29985"/>
        <dbReference type="ChEBI" id="CHEBI:30616"/>
        <dbReference type="ChEBI" id="CHEBI:43474"/>
        <dbReference type="ChEBI" id="CHEBI:143622"/>
        <dbReference type="ChEBI" id="CHEBI:456216"/>
    </reaction>
    <physiologicalReaction direction="left-to-right" evidence="5">
        <dbReference type="Rhea" id="RHEA:60145"/>
    </physiologicalReaction>
</comment>
<dbReference type="GO" id="GO:0036064">
    <property type="term" value="C:ciliary basal body"/>
    <property type="evidence" value="ECO:0007669"/>
    <property type="project" value="TreeGrafter"/>
</dbReference>
<dbReference type="AlphaFoldDB" id="K3X5F4"/>